<accession>A0A8S5MNB7</accession>
<proteinExistence type="predicted"/>
<reference evidence="1" key="1">
    <citation type="journal article" date="2021" name="Proc. Natl. Acad. Sci. U.S.A.">
        <title>A Catalog of Tens of Thousands of Viruses from Human Metagenomes Reveals Hidden Associations with Chronic Diseases.</title>
        <authorList>
            <person name="Tisza M.J."/>
            <person name="Buck C.B."/>
        </authorList>
    </citation>
    <scope>NUCLEOTIDE SEQUENCE</scope>
    <source>
        <strain evidence="1">Ctxc31</strain>
    </source>
</reference>
<name>A0A8S5MNB7_9CAUD</name>
<dbReference type="EMBL" id="BK014938">
    <property type="protein sequence ID" value="DAD83559.1"/>
    <property type="molecule type" value="Genomic_DNA"/>
</dbReference>
<evidence type="ECO:0000313" key="1">
    <source>
        <dbReference type="EMBL" id="DAD83559.1"/>
    </source>
</evidence>
<protein>
    <submittedName>
        <fullName evidence="1">Uncharacterized protein</fullName>
    </submittedName>
</protein>
<sequence>MNHVITLLSLHKKQRREIMEKEKLVDYNK</sequence>
<organism evidence="1">
    <name type="scientific">Siphoviridae sp. ctxc31</name>
    <dbReference type="NCBI Taxonomy" id="2826520"/>
    <lineage>
        <taxon>Viruses</taxon>
        <taxon>Duplodnaviria</taxon>
        <taxon>Heunggongvirae</taxon>
        <taxon>Uroviricota</taxon>
        <taxon>Caudoviricetes</taxon>
    </lineage>
</organism>